<comment type="pathway">
    <text evidence="3">Phospholipid metabolism; CDP-diacylglycerol biosynthesis; CDP-diacylglycerol from sn-glycerol 3-phosphate: step 3/3.</text>
</comment>
<evidence type="ECO:0000256" key="17">
    <source>
        <dbReference type="ARBA" id="ARBA00023264"/>
    </source>
</evidence>
<dbReference type="RefSeq" id="WP_277193362.1">
    <property type="nucleotide sequence ID" value="NZ_JAROAV010000050.1"/>
</dbReference>
<keyword evidence="14" id="KW-0443">Lipid metabolism</keyword>
<dbReference type="PANTHER" id="PTHR46382:SF1">
    <property type="entry name" value="PHOSPHATIDATE CYTIDYLYLTRANSFERASE"/>
    <property type="match status" value="1"/>
</dbReference>
<reference evidence="25 26" key="1">
    <citation type="submission" date="2023-03" db="EMBL/GenBank/DDBJ databases">
        <title>YIM 133296 draft genome.</title>
        <authorList>
            <person name="Xiong L."/>
        </authorList>
    </citation>
    <scope>NUCLEOTIDE SEQUENCE [LARGE SCALE GENOMIC DNA]</scope>
    <source>
        <strain evidence="25 26">YIM 133296</strain>
    </source>
</reference>
<evidence type="ECO:0000256" key="19">
    <source>
        <dbReference type="ARBA" id="ARBA00031825"/>
    </source>
</evidence>
<comment type="pathway">
    <text evidence="4">Lipid metabolism.</text>
</comment>
<evidence type="ECO:0000256" key="12">
    <source>
        <dbReference type="ARBA" id="ARBA00022695"/>
    </source>
</evidence>
<comment type="similarity">
    <text evidence="5">Belongs to the CDS family.</text>
</comment>
<evidence type="ECO:0000313" key="25">
    <source>
        <dbReference type="EMBL" id="MDF8266135.1"/>
    </source>
</evidence>
<comment type="subcellular location">
    <subcellularLocation>
        <location evidence="2">Cell membrane</location>
        <topology evidence="2">Multi-pass membrane protein</topology>
    </subcellularLocation>
</comment>
<keyword evidence="16" id="KW-0594">Phospholipid biosynthesis</keyword>
<protein>
    <recommendedName>
        <fullName evidence="7">Phosphatidate cytidylyltransferase</fullName>
        <ecNumber evidence="6">2.7.7.41</ecNumber>
    </recommendedName>
    <alternativeName>
        <fullName evidence="20">CDP-DAG synthase</fullName>
    </alternativeName>
    <alternativeName>
        <fullName evidence="22">CDP-DG synthase</fullName>
    </alternativeName>
    <alternativeName>
        <fullName evidence="18">CDP-diacylglycerol synthase</fullName>
    </alternativeName>
    <alternativeName>
        <fullName evidence="21">CDP-diglyceride pyrophosphorylase</fullName>
    </alternativeName>
    <alternativeName>
        <fullName evidence="23">CDP-diglyceride synthase</fullName>
    </alternativeName>
    <alternativeName>
        <fullName evidence="19">CTP:phosphatidate cytidylyltransferase</fullName>
    </alternativeName>
</protein>
<keyword evidence="9" id="KW-0444">Lipid biosynthesis</keyword>
<keyword evidence="10 25" id="KW-0808">Transferase</keyword>
<evidence type="ECO:0000256" key="5">
    <source>
        <dbReference type="ARBA" id="ARBA00010185"/>
    </source>
</evidence>
<feature type="transmembrane region" description="Helical" evidence="24">
    <location>
        <begin position="100"/>
        <end position="118"/>
    </location>
</feature>
<feature type="transmembrane region" description="Helical" evidence="24">
    <location>
        <begin position="130"/>
        <end position="147"/>
    </location>
</feature>
<evidence type="ECO:0000256" key="22">
    <source>
        <dbReference type="ARBA" id="ARBA00032743"/>
    </source>
</evidence>
<evidence type="ECO:0000313" key="26">
    <source>
        <dbReference type="Proteomes" id="UP001528912"/>
    </source>
</evidence>
<keyword evidence="15 24" id="KW-0472">Membrane</keyword>
<organism evidence="25 26">
    <name type="scientific">Luteipulveratus flavus</name>
    <dbReference type="NCBI Taxonomy" id="3031728"/>
    <lineage>
        <taxon>Bacteria</taxon>
        <taxon>Bacillati</taxon>
        <taxon>Actinomycetota</taxon>
        <taxon>Actinomycetes</taxon>
        <taxon>Micrococcales</taxon>
        <taxon>Dermacoccaceae</taxon>
        <taxon>Luteipulveratus</taxon>
    </lineage>
</organism>
<keyword evidence="12 25" id="KW-0548">Nucleotidyltransferase</keyword>
<evidence type="ECO:0000256" key="13">
    <source>
        <dbReference type="ARBA" id="ARBA00022989"/>
    </source>
</evidence>
<evidence type="ECO:0000256" key="10">
    <source>
        <dbReference type="ARBA" id="ARBA00022679"/>
    </source>
</evidence>
<dbReference type="Pfam" id="PF01148">
    <property type="entry name" value="CTP_transf_1"/>
    <property type="match status" value="1"/>
</dbReference>
<gene>
    <name evidence="25" type="ORF">P4R38_17940</name>
</gene>
<evidence type="ECO:0000256" key="6">
    <source>
        <dbReference type="ARBA" id="ARBA00012487"/>
    </source>
</evidence>
<evidence type="ECO:0000256" key="15">
    <source>
        <dbReference type="ARBA" id="ARBA00023136"/>
    </source>
</evidence>
<evidence type="ECO:0000256" key="2">
    <source>
        <dbReference type="ARBA" id="ARBA00004651"/>
    </source>
</evidence>
<dbReference type="Proteomes" id="UP001528912">
    <property type="component" value="Unassembled WGS sequence"/>
</dbReference>
<dbReference type="PANTHER" id="PTHR46382">
    <property type="entry name" value="PHOSPHATIDATE CYTIDYLYLTRANSFERASE"/>
    <property type="match status" value="1"/>
</dbReference>
<evidence type="ECO:0000256" key="8">
    <source>
        <dbReference type="ARBA" id="ARBA00022475"/>
    </source>
</evidence>
<evidence type="ECO:0000256" key="21">
    <source>
        <dbReference type="ARBA" id="ARBA00032396"/>
    </source>
</evidence>
<evidence type="ECO:0000256" key="3">
    <source>
        <dbReference type="ARBA" id="ARBA00005119"/>
    </source>
</evidence>
<keyword evidence="11 24" id="KW-0812">Transmembrane</keyword>
<keyword evidence="26" id="KW-1185">Reference proteome</keyword>
<evidence type="ECO:0000256" key="4">
    <source>
        <dbReference type="ARBA" id="ARBA00005189"/>
    </source>
</evidence>
<dbReference type="EC" id="2.7.7.41" evidence="6"/>
<evidence type="ECO:0000256" key="1">
    <source>
        <dbReference type="ARBA" id="ARBA00001698"/>
    </source>
</evidence>
<evidence type="ECO:0000256" key="24">
    <source>
        <dbReference type="SAM" id="Phobius"/>
    </source>
</evidence>
<evidence type="ECO:0000256" key="11">
    <source>
        <dbReference type="ARBA" id="ARBA00022692"/>
    </source>
</evidence>
<keyword evidence="17" id="KW-1208">Phospholipid metabolism</keyword>
<evidence type="ECO:0000256" key="7">
    <source>
        <dbReference type="ARBA" id="ARBA00019373"/>
    </source>
</evidence>
<proteinExistence type="inferred from homology"/>
<accession>A0ABT6CB65</accession>
<dbReference type="EMBL" id="JAROAV010000050">
    <property type="protein sequence ID" value="MDF8266135.1"/>
    <property type="molecule type" value="Genomic_DNA"/>
</dbReference>
<feature type="transmembrane region" description="Helical" evidence="24">
    <location>
        <begin position="32"/>
        <end position="65"/>
    </location>
</feature>
<evidence type="ECO:0000256" key="20">
    <source>
        <dbReference type="ARBA" id="ARBA00032253"/>
    </source>
</evidence>
<dbReference type="GO" id="GO:0004605">
    <property type="term" value="F:phosphatidate cytidylyltransferase activity"/>
    <property type="evidence" value="ECO:0007669"/>
    <property type="project" value="UniProtKB-EC"/>
</dbReference>
<comment type="catalytic activity">
    <reaction evidence="1">
        <text>a 1,2-diacyl-sn-glycero-3-phosphate + CTP + H(+) = a CDP-1,2-diacyl-sn-glycerol + diphosphate</text>
        <dbReference type="Rhea" id="RHEA:16229"/>
        <dbReference type="ChEBI" id="CHEBI:15378"/>
        <dbReference type="ChEBI" id="CHEBI:33019"/>
        <dbReference type="ChEBI" id="CHEBI:37563"/>
        <dbReference type="ChEBI" id="CHEBI:58332"/>
        <dbReference type="ChEBI" id="CHEBI:58608"/>
        <dbReference type="EC" id="2.7.7.41"/>
    </reaction>
</comment>
<comment type="caution">
    <text evidence="25">The sequence shown here is derived from an EMBL/GenBank/DDBJ whole genome shotgun (WGS) entry which is preliminary data.</text>
</comment>
<evidence type="ECO:0000256" key="14">
    <source>
        <dbReference type="ARBA" id="ARBA00023098"/>
    </source>
</evidence>
<evidence type="ECO:0000256" key="18">
    <source>
        <dbReference type="ARBA" id="ARBA00029893"/>
    </source>
</evidence>
<evidence type="ECO:0000256" key="23">
    <source>
        <dbReference type="ARBA" id="ARBA00033406"/>
    </source>
</evidence>
<evidence type="ECO:0000256" key="9">
    <source>
        <dbReference type="ARBA" id="ARBA00022516"/>
    </source>
</evidence>
<keyword evidence="13 24" id="KW-1133">Transmembrane helix</keyword>
<name>A0ABT6CB65_9MICO</name>
<keyword evidence="8" id="KW-1003">Cell membrane</keyword>
<sequence>MEQLTLTATVLTVGGVATHLSGNPVLRERWRTWLVAAPVVLVPMLLLGSWGPVLLAAGLGVVAAAEYGRLTGLRPSDGGLLVAAVVAAPVLARLDVGSYDARWLALTPLAIALPALLGGDAAGGFRRVSALALGALWLVAGLLPLVLLDPVVVVSLCLAVATADVGAWCAGRALGRRGPLSRPLSPHSPSKTWAGVLGSLAGAALVLTVLGEPSWPLLVAATVGSVLGDLLESLVKRGCGRKDAGTWLPGFGGLLDRVDSLLVALPVALVLVGGA</sequence>
<evidence type="ECO:0000256" key="16">
    <source>
        <dbReference type="ARBA" id="ARBA00023209"/>
    </source>
</evidence>